<reference evidence="2 3" key="1">
    <citation type="submission" date="2018-05" db="EMBL/GenBank/DDBJ databases">
        <title>Genomic Encyclopedia of Type Strains, Phase IV (KMG-IV): sequencing the most valuable type-strain genomes for metagenomic binning, comparative biology and taxonomic classification.</title>
        <authorList>
            <person name="Goeker M."/>
        </authorList>
    </citation>
    <scope>NUCLEOTIDE SEQUENCE [LARGE SCALE GENOMIC DNA]</scope>
    <source>
        <strain evidence="2 3">DSM 25350</strain>
    </source>
</reference>
<dbReference type="InterPro" id="IPR002912">
    <property type="entry name" value="ACT_dom"/>
</dbReference>
<name>A0A316GF71_9GAMM</name>
<evidence type="ECO:0000259" key="1">
    <source>
        <dbReference type="PROSITE" id="PS51671"/>
    </source>
</evidence>
<gene>
    <name evidence="2" type="ORF">C8D97_103164</name>
</gene>
<protein>
    <submittedName>
        <fullName evidence="2">Acetolactate synthase small subunit</fullName>
    </submittedName>
</protein>
<dbReference type="PROSITE" id="PS51671">
    <property type="entry name" value="ACT"/>
    <property type="match status" value="1"/>
</dbReference>
<dbReference type="InterPro" id="IPR045865">
    <property type="entry name" value="ACT-like_dom_sf"/>
</dbReference>
<feature type="domain" description="ACT" evidence="1">
    <location>
        <begin position="3"/>
        <end position="76"/>
    </location>
</feature>
<dbReference type="Gene3D" id="3.30.70.260">
    <property type="match status" value="1"/>
</dbReference>
<dbReference type="NCBIfam" id="NF008362">
    <property type="entry name" value="PRK11152.1"/>
    <property type="match status" value="1"/>
</dbReference>
<accession>A0A316GF71</accession>
<dbReference type="Proteomes" id="UP000245790">
    <property type="component" value="Unassembled WGS sequence"/>
</dbReference>
<sequence>MSVIKMQVMQQPGSLERVLRVIRHRGFNLLDLTVNGSLDNQIFSLMVMVSGERPLSFLTKQLKKLVDVNDLSVNEQAVNSQAFNAGNNPLNKLDSHYANSA</sequence>
<dbReference type="Pfam" id="PF13710">
    <property type="entry name" value="ACT_5"/>
    <property type="match status" value="1"/>
</dbReference>
<dbReference type="EMBL" id="QGGU01000003">
    <property type="protein sequence ID" value="PWK53337.1"/>
    <property type="molecule type" value="Genomic_DNA"/>
</dbReference>
<keyword evidence="3" id="KW-1185">Reference proteome</keyword>
<proteinExistence type="predicted"/>
<dbReference type="RefSeq" id="WP_210204858.1">
    <property type="nucleotide sequence ID" value="NZ_QGGU01000003.1"/>
</dbReference>
<evidence type="ECO:0000313" key="3">
    <source>
        <dbReference type="Proteomes" id="UP000245790"/>
    </source>
</evidence>
<dbReference type="AlphaFoldDB" id="A0A316GF71"/>
<comment type="caution">
    <text evidence="2">The sequence shown here is derived from an EMBL/GenBank/DDBJ whole genome shotgun (WGS) entry which is preliminary data.</text>
</comment>
<evidence type="ECO:0000313" key="2">
    <source>
        <dbReference type="EMBL" id="PWK53337.1"/>
    </source>
</evidence>
<dbReference type="SUPFAM" id="SSF55021">
    <property type="entry name" value="ACT-like"/>
    <property type="match status" value="1"/>
</dbReference>
<organism evidence="2 3">
    <name type="scientific">Pleionea mediterranea</name>
    <dbReference type="NCBI Taxonomy" id="523701"/>
    <lineage>
        <taxon>Bacteria</taxon>
        <taxon>Pseudomonadati</taxon>
        <taxon>Pseudomonadota</taxon>
        <taxon>Gammaproteobacteria</taxon>
        <taxon>Oceanospirillales</taxon>
        <taxon>Pleioneaceae</taxon>
        <taxon>Pleionea</taxon>
    </lineage>
</organism>